<feature type="domain" description="Bacterial bifunctional deaminase-reductase C-terminal" evidence="1">
    <location>
        <begin position="4"/>
        <end position="180"/>
    </location>
</feature>
<dbReference type="GO" id="GO:0009231">
    <property type="term" value="P:riboflavin biosynthetic process"/>
    <property type="evidence" value="ECO:0007669"/>
    <property type="project" value="InterPro"/>
</dbReference>
<accession>A0A7K2INM4</accession>
<dbReference type="PANTHER" id="PTHR38011:SF11">
    <property type="entry name" value="2,5-DIAMINO-6-RIBOSYLAMINO-4(3H)-PYRIMIDINONE 5'-PHOSPHATE REDUCTASE"/>
    <property type="match status" value="1"/>
</dbReference>
<proteinExistence type="predicted"/>
<dbReference type="GO" id="GO:0008703">
    <property type="term" value="F:5-amino-6-(5-phosphoribosylamino)uracil reductase activity"/>
    <property type="evidence" value="ECO:0007669"/>
    <property type="project" value="InterPro"/>
</dbReference>
<dbReference type="SUPFAM" id="SSF53597">
    <property type="entry name" value="Dihydrofolate reductase-like"/>
    <property type="match status" value="1"/>
</dbReference>
<dbReference type="InterPro" id="IPR050765">
    <property type="entry name" value="Riboflavin_Biosynth_HTPR"/>
</dbReference>
<organism evidence="2 3">
    <name type="scientific">Nocardiopsis alba</name>
    <dbReference type="NCBI Taxonomy" id="53437"/>
    <lineage>
        <taxon>Bacteria</taxon>
        <taxon>Bacillati</taxon>
        <taxon>Actinomycetota</taxon>
        <taxon>Actinomycetes</taxon>
        <taxon>Streptosporangiales</taxon>
        <taxon>Nocardiopsidaceae</taxon>
        <taxon>Nocardiopsis</taxon>
    </lineage>
</organism>
<name>A0A7K2INM4_9ACTN</name>
<reference evidence="2 3" key="1">
    <citation type="journal article" date="2019" name="Nat. Commun.">
        <title>The antimicrobial potential of Streptomyces from insect microbiomes.</title>
        <authorList>
            <person name="Chevrette M.G."/>
            <person name="Carlson C.M."/>
            <person name="Ortega H.E."/>
            <person name="Thomas C."/>
            <person name="Ananiev G.E."/>
            <person name="Barns K.J."/>
            <person name="Book A.J."/>
            <person name="Cagnazzo J."/>
            <person name="Carlos C."/>
            <person name="Flanigan W."/>
            <person name="Grubbs K.J."/>
            <person name="Horn H.A."/>
            <person name="Hoffmann F.M."/>
            <person name="Klassen J.L."/>
            <person name="Knack J.J."/>
            <person name="Lewin G.R."/>
            <person name="McDonald B.R."/>
            <person name="Muller L."/>
            <person name="Melo W.G.P."/>
            <person name="Pinto-Tomas A.A."/>
            <person name="Schmitz A."/>
            <person name="Wendt-Pienkowski E."/>
            <person name="Wildman S."/>
            <person name="Zhao M."/>
            <person name="Zhang F."/>
            <person name="Bugni T.S."/>
            <person name="Andes D.R."/>
            <person name="Pupo M.T."/>
            <person name="Currie C.R."/>
        </authorList>
    </citation>
    <scope>NUCLEOTIDE SEQUENCE [LARGE SCALE GENOMIC DNA]</scope>
    <source>
        <strain evidence="2 3">SID5840</strain>
    </source>
</reference>
<evidence type="ECO:0000313" key="2">
    <source>
        <dbReference type="EMBL" id="MYR31569.1"/>
    </source>
</evidence>
<dbReference type="InterPro" id="IPR002734">
    <property type="entry name" value="RibDG_C"/>
</dbReference>
<evidence type="ECO:0000259" key="1">
    <source>
        <dbReference type="Pfam" id="PF01872"/>
    </source>
</evidence>
<dbReference type="EMBL" id="WWHY01000001">
    <property type="protein sequence ID" value="MYR31569.1"/>
    <property type="molecule type" value="Genomic_DNA"/>
</dbReference>
<gene>
    <name evidence="2" type="ORF">GTW20_04615</name>
</gene>
<dbReference type="AlphaFoldDB" id="A0A7K2INM4"/>
<protein>
    <submittedName>
        <fullName evidence="2">Dihydrofolate reductase</fullName>
    </submittedName>
</protein>
<sequence length="191" mass="20860">MRELVYYIAVSIDGHIAAPDGAFDRFLMEGDHAPQLTEEFTDAIPGVLLDAMGVRAPLTRFDTVIMGWDTYTLDPSNPNPYPHLRQIVASSREREVHEGIEVTSDPVARVRELKAEDGAGIYLCGGGGLAGTLIEEIDRLVLKRNPLAFGDGIPLFGHAPYRPVRFDPVGVRVFGSGVVVEEYVRAPEEAA</sequence>
<dbReference type="RefSeq" id="WP_161110345.1">
    <property type="nucleotide sequence ID" value="NZ_JBEYHC010000026.1"/>
</dbReference>
<dbReference type="Pfam" id="PF01872">
    <property type="entry name" value="RibD_C"/>
    <property type="match status" value="1"/>
</dbReference>
<dbReference type="InterPro" id="IPR024072">
    <property type="entry name" value="DHFR-like_dom_sf"/>
</dbReference>
<comment type="caution">
    <text evidence="2">The sequence shown here is derived from an EMBL/GenBank/DDBJ whole genome shotgun (WGS) entry which is preliminary data.</text>
</comment>
<dbReference type="Gene3D" id="3.40.430.10">
    <property type="entry name" value="Dihydrofolate Reductase, subunit A"/>
    <property type="match status" value="1"/>
</dbReference>
<dbReference type="PANTHER" id="PTHR38011">
    <property type="entry name" value="DIHYDROFOLATE REDUCTASE FAMILY PROTEIN (AFU_ORTHOLOGUE AFUA_8G06820)"/>
    <property type="match status" value="1"/>
</dbReference>
<evidence type="ECO:0000313" key="3">
    <source>
        <dbReference type="Proteomes" id="UP000467124"/>
    </source>
</evidence>
<dbReference type="Proteomes" id="UP000467124">
    <property type="component" value="Unassembled WGS sequence"/>
</dbReference>